<evidence type="ECO:0000313" key="4">
    <source>
        <dbReference type="EMBL" id="KAG0662689.1"/>
    </source>
</evidence>
<keyword evidence="2" id="KW-0472">Membrane</keyword>
<evidence type="ECO:0000256" key="1">
    <source>
        <dbReference type="SAM" id="MobiDB-lite"/>
    </source>
</evidence>
<dbReference type="AlphaFoldDB" id="A0A9P6W3F1"/>
<gene>
    <name evidence="4" type="ORF">C6P46_003193</name>
</gene>
<dbReference type="EMBL" id="PUHQ01000025">
    <property type="protein sequence ID" value="KAG0662689.1"/>
    <property type="molecule type" value="Genomic_DNA"/>
</dbReference>
<evidence type="ECO:0008006" key="6">
    <source>
        <dbReference type="Google" id="ProtNLM"/>
    </source>
</evidence>
<evidence type="ECO:0000256" key="2">
    <source>
        <dbReference type="SAM" id="Phobius"/>
    </source>
</evidence>
<keyword evidence="5" id="KW-1185">Reference proteome</keyword>
<feature type="transmembrane region" description="Helical" evidence="2">
    <location>
        <begin position="830"/>
        <end position="854"/>
    </location>
</feature>
<dbReference type="OrthoDB" id="5951731at2759"/>
<feature type="chain" id="PRO_5040409020" description="C2 domain-containing protein" evidence="3">
    <location>
        <begin position="33"/>
        <end position="921"/>
    </location>
</feature>
<feature type="region of interest" description="Disordered" evidence="1">
    <location>
        <begin position="62"/>
        <end position="89"/>
    </location>
</feature>
<dbReference type="PANTHER" id="PTHR11905:SF159">
    <property type="entry name" value="ADAM METALLOPROTEASE"/>
    <property type="match status" value="1"/>
</dbReference>
<dbReference type="Proteomes" id="UP000777482">
    <property type="component" value="Unassembled WGS sequence"/>
</dbReference>
<organism evidence="4 5">
    <name type="scientific">Rhodotorula mucilaginosa</name>
    <name type="common">Yeast</name>
    <name type="synonym">Rhodotorula rubra</name>
    <dbReference type="NCBI Taxonomy" id="5537"/>
    <lineage>
        <taxon>Eukaryota</taxon>
        <taxon>Fungi</taxon>
        <taxon>Dikarya</taxon>
        <taxon>Basidiomycota</taxon>
        <taxon>Pucciniomycotina</taxon>
        <taxon>Microbotryomycetes</taxon>
        <taxon>Sporidiobolales</taxon>
        <taxon>Sporidiobolaceae</taxon>
        <taxon>Rhodotorula</taxon>
    </lineage>
</organism>
<protein>
    <recommendedName>
        <fullName evidence="6">C2 domain-containing protein</fullName>
    </recommendedName>
</protein>
<dbReference type="SUPFAM" id="SSF55486">
    <property type="entry name" value="Metalloproteases ('zincins'), catalytic domain"/>
    <property type="match status" value="1"/>
</dbReference>
<evidence type="ECO:0000313" key="5">
    <source>
        <dbReference type="Proteomes" id="UP000777482"/>
    </source>
</evidence>
<dbReference type="Gene3D" id="3.40.390.10">
    <property type="entry name" value="Collagenase (Catalytic Domain)"/>
    <property type="match status" value="1"/>
</dbReference>
<dbReference type="PANTHER" id="PTHR11905">
    <property type="entry name" value="ADAM A DISINTEGRIN AND METALLOPROTEASE DOMAIN"/>
    <property type="match status" value="1"/>
</dbReference>
<dbReference type="GO" id="GO:0008237">
    <property type="term" value="F:metallopeptidase activity"/>
    <property type="evidence" value="ECO:0007669"/>
    <property type="project" value="InterPro"/>
</dbReference>
<keyword evidence="2" id="KW-0812">Transmembrane</keyword>
<comment type="caution">
    <text evidence="4">The sequence shown here is derived from an EMBL/GenBank/DDBJ whole genome shotgun (WGS) entry which is preliminary data.</text>
</comment>
<feature type="region of interest" description="Disordered" evidence="1">
    <location>
        <begin position="895"/>
        <end position="921"/>
    </location>
</feature>
<accession>A0A9P6W3F1</accession>
<dbReference type="InterPro" id="IPR024079">
    <property type="entry name" value="MetalloPept_cat_dom_sf"/>
</dbReference>
<name>A0A9P6W3F1_RHOMI</name>
<feature type="signal peptide" evidence="3">
    <location>
        <begin position="1"/>
        <end position="32"/>
    </location>
</feature>
<feature type="compositionally biased region" description="Polar residues" evidence="1">
    <location>
        <begin position="909"/>
        <end position="921"/>
    </location>
</feature>
<proteinExistence type="predicted"/>
<keyword evidence="2" id="KW-1133">Transmembrane helix</keyword>
<keyword evidence="3" id="KW-0732">Signal</keyword>
<dbReference type="Pfam" id="PF13688">
    <property type="entry name" value="Reprolysin_5"/>
    <property type="match status" value="1"/>
</dbReference>
<sequence>MRVTLTGWPRVISALPLLLLLAALAPPPSVEAKSLPPAPLGPNALAHPQDLRLRIIRRSEAVPQVSAPRRSSTKRSVERNAASPSQAPPQWDDRFLLSFRGHEGRLVTLSLRPNADLVPSGGVRSVERWRDDATGEWKSSERILGREDIRAYEGWVVNEHEDLENWVREEEAGVVRPVDAAAGWARVVLSAGEHAADDQPIRFQGAYSQDGELYTIHSTERYLQTREPLDPEPPRLPTLRKRFASNGSDEIAYDYAYPPMVIVRDQDVLTPEEQAAMLAKRGLPQLPSPGAPTCSHDQLAFNTDPAHPVYINSDPVHNATSPWFPFSPFYPNRDALFSPADHSVVPTGHSFVPRGHKRVKRQGNDISGSNGQSSNFINSIGSTAGCPKQQRVVFIGVAADCTYVQAFSSPAAAREQILTDIGSVSALYQRSFNISLGIVELVVMNASCPTTSAQVDQANAWNVPCQSSSGGGGNIGVDLNTRLSIFSQWRGNKGGGDGAGLWHLLTACKTASEVGVAWLGQLCRVSASGSNGQVTSGTGVTATTRNEWQVIAHEIGEYSLMEALADRLLLSFELQHLQRRRELYHVTGFGEERFGFLTVLNRQHLHHALELAQYNLPGGSRRGEKPSRYLVSVVQPWRASFSNLTDFPCATDCSRAGMASSKKAKSATPGRTLTIPAATLRPADSRPGRFAILATRSAALRSARSLRTAPCAGTPSTHDATSSRLVTARALPAQTIGTATTDHPAVTVSPARPEYARAAISSVKTPVSSQSGSCNIACRDPRSSRSCVILDQSFRDGTACGSGGRCRGGSCQTGSGLDRAKGWYRDHLNIAIPVTVIVGLIVLALLWGLISCLCCRGRRGGFKSGKKLGKNQSYSAAYANNGGYGAYGGGASYYPPPPGPPPTGAFNGQPVTRPQASYTRY</sequence>
<reference evidence="4 5" key="1">
    <citation type="submission" date="2020-11" db="EMBL/GenBank/DDBJ databases">
        <title>Kefir isolates.</title>
        <authorList>
            <person name="Marcisauskas S."/>
            <person name="Kim Y."/>
            <person name="Blasche S."/>
        </authorList>
    </citation>
    <scope>NUCLEOTIDE SEQUENCE [LARGE SCALE GENOMIC DNA]</scope>
    <source>
        <strain evidence="4 5">KR</strain>
    </source>
</reference>
<evidence type="ECO:0000256" key="3">
    <source>
        <dbReference type="SAM" id="SignalP"/>
    </source>
</evidence>